<dbReference type="GO" id="GO:0080044">
    <property type="term" value="F:quercetin 7-O-glucosyltransferase activity"/>
    <property type="evidence" value="ECO:0007669"/>
    <property type="project" value="TreeGrafter"/>
</dbReference>
<dbReference type="PANTHER" id="PTHR11926">
    <property type="entry name" value="GLUCOSYL/GLUCURONOSYL TRANSFERASES"/>
    <property type="match status" value="1"/>
</dbReference>
<dbReference type="Gene3D" id="3.40.50.2000">
    <property type="entry name" value="Glycogen Phosphorylase B"/>
    <property type="match status" value="2"/>
</dbReference>
<evidence type="ECO:0000313" key="3">
    <source>
        <dbReference type="Proteomes" id="UP000594638"/>
    </source>
</evidence>
<reference evidence="2 3" key="1">
    <citation type="submission" date="2019-12" db="EMBL/GenBank/DDBJ databases">
        <authorList>
            <person name="Alioto T."/>
            <person name="Alioto T."/>
            <person name="Gomez Garrido J."/>
        </authorList>
    </citation>
    <scope>NUCLEOTIDE SEQUENCE [LARGE SCALE GENOMIC DNA]</scope>
</reference>
<dbReference type="PANTHER" id="PTHR11926:SF1392">
    <property type="entry name" value="GLYCOSYLTRANSFERASE"/>
    <property type="match status" value="1"/>
</dbReference>
<protein>
    <submittedName>
        <fullName evidence="2">7-deoxyloganetic acid glucosyltransferase-like</fullName>
    </submittedName>
</protein>
<accession>A0A8S0QZN6</accession>
<organism evidence="2 3">
    <name type="scientific">Olea europaea subsp. europaea</name>
    <dbReference type="NCBI Taxonomy" id="158383"/>
    <lineage>
        <taxon>Eukaryota</taxon>
        <taxon>Viridiplantae</taxon>
        <taxon>Streptophyta</taxon>
        <taxon>Embryophyta</taxon>
        <taxon>Tracheophyta</taxon>
        <taxon>Spermatophyta</taxon>
        <taxon>Magnoliopsida</taxon>
        <taxon>eudicotyledons</taxon>
        <taxon>Gunneridae</taxon>
        <taxon>Pentapetalae</taxon>
        <taxon>asterids</taxon>
        <taxon>lamiids</taxon>
        <taxon>Lamiales</taxon>
        <taxon>Oleaceae</taxon>
        <taxon>Oleeae</taxon>
        <taxon>Olea</taxon>
    </lineage>
</organism>
<dbReference type="OrthoDB" id="5835829at2759"/>
<proteinExistence type="inferred from homology"/>
<dbReference type="AlphaFoldDB" id="A0A8S0QZN6"/>
<dbReference type="SUPFAM" id="SSF53756">
    <property type="entry name" value="UDP-Glycosyltransferase/glycogen phosphorylase"/>
    <property type="match status" value="1"/>
</dbReference>
<evidence type="ECO:0000313" key="2">
    <source>
        <dbReference type="EMBL" id="CAA2971592.1"/>
    </source>
</evidence>
<evidence type="ECO:0000256" key="1">
    <source>
        <dbReference type="ARBA" id="ARBA00009995"/>
    </source>
</evidence>
<sequence>MRLPLSRSRNKIRHPRRRLDSRLDNLAVDCPRYVGEFWKLGLDMKDICDRVTVEGMIKELMELKKDEFWQRADHLANIAKASVREGGSSYKNLDQLIQEIKSTTFSTLQG</sequence>
<dbReference type="GO" id="GO:0080043">
    <property type="term" value="F:quercetin 3-O-glucosyltransferase activity"/>
    <property type="evidence" value="ECO:0007669"/>
    <property type="project" value="TreeGrafter"/>
</dbReference>
<dbReference type="Gramene" id="OE9A100643T1">
    <property type="protein sequence ID" value="OE9A100643C1"/>
    <property type="gene ID" value="OE9A100643"/>
</dbReference>
<gene>
    <name evidence="2" type="ORF">OLEA9_A100643</name>
</gene>
<comment type="caution">
    <text evidence="2">The sequence shown here is derived from an EMBL/GenBank/DDBJ whole genome shotgun (WGS) entry which is preliminary data.</text>
</comment>
<dbReference type="Proteomes" id="UP000594638">
    <property type="component" value="Unassembled WGS sequence"/>
</dbReference>
<dbReference type="EMBL" id="CACTIH010002018">
    <property type="protein sequence ID" value="CAA2971592.1"/>
    <property type="molecule type" value="Genomic_DNA"/>
</dbReference>
<comment type="similarity">
    <text evidence="1">Belongs to the UDP-glycosyltransferase family.</text>
</comment>
<name>A0A8S0QZN6_OLEEU</name>
<keyword evidence="3" id="KW-1185">Reference proteome</keyword>